<evidence type="ECO:0008006" key="3">
    <source>
        <dbReference type="Google" id="ProtNLM"/>
    </source>
</evidence>
<proteinExistence type="predicted"/>
<dbReference type="EMBL" id="FNAI01000003">
    <property type="protein sequence ID" value="SDD94551.1"/>
    <property type="molecule type" value="Genomic_DNA"/>
</dbReference>
<protein>
    <recommendedName>
        <fullName evidence="3">Protease</fullName>
    </recommendedName>
</protein>
<keyword evidence="2" id="KW-1185">Reference proteome</keyword>
<evidence type="ECO:0000313" key="2">
    <source>
        <dbReference type="Proteomes" id="UP000199072"/>
    </source>
</evidence>
<dbReference type="AlphaFoldDB" id="A0A1G6YW70"/>
<name>A0A1G6YW70_9SPHI</name>
<dbReference type="STRING" id="1391627.SAMN05216464_103118"/>
<evidence type="ECO:0000313" key="1">
    <source>
        <dbReference type="EMBL" id="SDD94551.1"/>
    </source>
</evidence>
<reference evidence="1 2" key="1">
    <citation type="submission" date="2016-10" db="EMBL/GenBank/DDBJ databases">
        <authorList>
            <person name="de Groot N.N."/>
        </authorList>
    </citation>
    <scope>NUCLEOTIDE SEQUENCE [LARGE SCALE GENOMIC DNA]</scope>
    <source>
        <strain evidence="1 2">47C3B</strain>
    </source>
</reference>
<gene>
    <name evidence="1" type="ORF">SAMN05216464_103118</name>
</gene>
<dbReference type="Gene3D" id="2.60.40.2970">
    <property type="match status" value="1"/>
</dbReference>
<organism evidence="1 2">
    <name type="scientific">Mucilaginibacter pineti</name>
    <dbReference type="NCBI Taxonomy" id="1391627"/>
    <lineage>
        <taxon>Bacteria</taxon>
        <taxon>Pseudomonadati</taxon>
        <taxon>Bacteroidota</taxon>
        <taxon>Sphingobacteriia</taxon>
        <taxon>Sphingobacteriales</taxon>
        <taxon>Sphingobacteriaceae</taxon>
        <taxon>Mucilaginibacter</taxon>
    </lineage>
</organism>
<sequence>MHHTAGIKFEYFCHMKKSILYVAMLALSACGVKTNTTNNAAKSTDSTAVLEAARAAKPLFAKMQIRDTIKTGDSVLLKFTVYNTADSTQHFCKWHTPFEPLMSKYLDVKNEKGEEMNYLGAMAKRIMPPPASSYIKVSSKDSLTSNVDLLKAFAITKPAKYTITYVGQNMSGLVVIDSVSFVYAGR</sequence>
<accession>A0A1G6YW70</accession>
<dbReference type="Proteomes" id="UP000199072">
    <property type="component" value="Unassembled WGS sequence"/>
</dbReference>